<dbReference type="Pfam" id="PF01261">
    <property type="entry name" value="AP_endonuc_2"/>
    <property type="match status" value="1"/>
</dbReference>
<evidence type="ECO:0000313" key="4">
    <source>
        <dbReference type="EMBL" id="TDE37486.1"/>
    </source>
</evidence>
<gene>
    <name evidence="4" type="ORF">E1B25_12250</name>
</gene>
<dbReference type="GO" id="GO:0008903">
    <property type="term" value="F:hydroxypyruvate isomerase activity"/>
    <property type="evidence" value="ECO:0007669"/>
    <property type="project" value="TreeGrafter"/>
</dbReference>
<feature type="domain" description="Xylose isomerase-like TIM barrel" evidence="3">
    <location>
        <begin position="21"/>
        <end position="248"/>
    </location>
</feature>
<keyword evidence="1 4" id="KW-0413">Isomerase</keyword>
<keyword evidence="4" id="KW-0670">Pyruvate</keyword>
<dbReference type="InterPro" id="IPR013022">
    <property type="entry name" value="Xyl_isomerase-like_TIM-brl"/>
</dbReference>
<feature type="active site" description="Proton donor/acceptor" evidence="2">
    <location>
        <position position="134"/>
    </location>
</feature>
<protein>
    <submittedName>
        <fullName evidence="4">Hydroxypyruvate isomerase</fullName>
    </submittedName>
</protein>
<evidence type="ECO:0000256" key="2">
    <source>
        <dbReference type="PIRSR" id="PIRSR006241-50"/>
    </source>
</evidence>
<dbReference type="SUPFAM" id="SSF51658">
    <property type="entry name" value="Xylose isomerase-like"/>
    <property type="match status" value="1"/>
</dbReference>
<dbReference type="InterPro" id="IPR036237">
    <property type="entry name" value="Xyl_isomerase-like_sf"/>
</dbReference>
<dbReference type="PANTHER" id="PTHR43489">
    <property type="entry name" value="ISOMERASE"/>
    <property type="match status" value="1"/>
</dbReference>
<dbReference type="Proteomes" id="UP000294662">
    <property type="component" value="Unassembled WGS sequence"/>
</dbReference>
<comment type="caution">
    <text evidence="4">The sequence shown here is derived from an EMBL/GenBank/DDBJ whole genome shotgun (WGS) entry which is preliminary data.</text>
</comment>
<dbReference type="AlphaFoldDB" id="A0A4V2Z7R6"/>
<dbReference type="RefSeq" id="WP_132829639.1">
    <property type="nucleotide sequence ID" value="NZ_SMFP01000007.1"/>
</dbReference>
<keyword evidence="5" id="KW-1185">Reference proteome</keyword>
<dbReference type="PANTHER" id="PTHR43489:SF6">
    <property type="entry name" value="HYDROXYPYRUVATE ISOMERASE-RELATED"/>
    <property type="match status" value="1"/>
</dbReference>
<dbReference type="InterPro" id="IPR026040">
    <property type="entry name" value="HyI-like"/>
</dbReference>
<proteinExistence type="predicted"/>
<sequence>MPRFAANISLLFTELPFLDRFAAAARAGFQAVEILYPYDLPAATIRAALDRAGVQLALINAPPPGPDAAYPALPGGEAAFRAAMGSVLERAALLRPDAIHVMAGYSDDPQAEDTFAANLLWLADRAPDQLFTIEPLNPADQPGYALGDYPRAARVLARAERPNLGLQFDSYHAQQIHGDARAIWQQYAPLVRHVQIGAPPDRSAPRLDSGPLDFTALLAEIAASGYDGWIGAEYHPGSARTEDSLGWMP</sequence>
<dbReference type="EMBL" id="SMFP01000007">
    <property type="protein sequence ID" value="TDE37486.1"/>
    <property type="molecule type" value="Genomic_DNA"/>
</dbReference>
<feature type="active site" description="Proton donor/acceptor" evidence="2">
    <location>
        <position position="233"/>
    </location>
</feature>
<dbReference type="OrthoDB" id="9786584at2"/>
<evidence type="ECO:0000259" key="3">
    <source>
        <dbReference type="Pfam" id="PF01261"/>
    </source>
</evidence>
<evidence type="ECO:0000256" key="1">
    <source>
        <dbReference type="ARBA" id="ARBA00023235"/>
    </source>
</evidence>
<dbReference type="PIRSF" id="PIRSF006241">
    <property type="entry name" value="HyI"/>
    <property type="match status" value="1"/>
</dbReference>
<dbReference type="Gene3D" id="3.20.20.150">
    <property type="entry name" value="Divalent-metal-dependent TIM barrel enzymes"/>
    <property type="match status" value="1"/>
</dbReference>
<dbReference type="InterPro" id="IPR050417">
    <property type="entry name" value="Sugar_Epim/Isomerase"/>
</dbReference>
<accession>A0A4V2Z7R6</accession>
<reference evidence="4 5" key="1">
    <citation type="submission" date="2019-03" db="EMBL/GenBank/DDBJ databases">
        <authorList>
            <person name="Zhang S."/>
        </authorList>
    </citation>
    <scope>NUCLEOTIDE SEQUENCE [LARGE SCALE GENOMIC DNA]</scope>
    <source>
        <strain evidence="4 5">S4J41</strain>
    </source>
</reference>
<dbReference type="GO" id="GO:0046487">
    <property type="term" value="P:glyoxylate metabolic process"/>
    <property type="evidence" value="ECO:0007669"/>
    <property type="project" value="TreeGrafter"/>
</dbReference>
<name>A0A4V2Z7R6_9RHOB</name>
<organism evidence="4 5">
    <name type="scientific">Antarcticimicrobium sediminis</name>
    <dbReference type="NCBI Taxonomy" id="2546227"/>
    <lineage>
        <taxon>Bacteria</taxon>
        <taxon>Pseudomonadati</taxon>
        <taxon>Pseudomonadota</taxon>
        <taxon>Alphaproteobacteria</taxon>
        <taxon>Rhodobacterales</taxon>
        <taxon>Paracoccaceae</taxon>
        <taxon>Antarcticimicrobium</taxon>
    </lineage>
</organism>
<evidence type="ECO:0000313" key="5">
    <source>
        <dbReference type="Proteomes" id="UP000294662"/>
    </source>
</evidence>